<evidence type="ECO:0000256" key="6">
    <source>
        <dbReference type="ARBA" id="ARBA00023316"/>
    </source>
</evidence>
<comment type="pathway">
    <text evidence="1 7">Cell wall biogenesis; peptidoglycan biosynthesis.</text>
</comment>
<feature type="active site" description="Nucleophile" evidence="7">
    <location>
        <position position="173"/>
    </location>
</feature>
<dbReference type="Pfam" id="PF24125">
    <property type="entry name" value="Cds6_C"/>
    <property type="match status" value="1"/>
</dbReference>
<evidence type="ECO:0000259" key="8">
    <source>
        <dbReference type="PROSITE" id="PS52029"/>
    </source>
</evidence>
<feature type="domain" description="L,D-TPase catalytic" evidence="8">
    <location>
        <begin position="65"/>
        <end position="198"/>
    </location>
</feature>
<dbReference type="CDD" id="cd16913">
    <property type="entry name" value="YkuD_like"/>
    <property type="match status" value="1"/>
</dbReference>
<keyword evidence="11" id="KW-1185">Reference proteome</keyword>
<dbReference type="GO" id="GO:0004180">
    <property type="term" value="F:carboxypeptidase activity"/>
    <property type="evidence" value="ECO:0007669"/>
    <property type="project" value="UniProtKB-ARBA"/>
</dbReference>
<dbReference type="EMBL" id="FAVC01000002">
    <property type="protein sequence ID" value="CUU85060.1"/>
    <property type="molecule type" value="Genomic_DNA"/>
</dbReference>
<accession>A0A0S4SF87</accession>
<keyword evidence="5 7" id="KW-0573">Peptidoglycan synthesis</keyword>
<evidence type="ECO:0000256" key="4">
    <source>
        <dbReference type="ARBA" id="ARBA00022960"/>
    </source>
</evidence>
<evidence type="ECO:0000256" key="2">
    <source>
        <dbReference type="ARBA" id="ARBA00005992"/>
    </source>
</evidence>
<name>A0A0S4SF87_CAMHY</name>
<dbReference type="GO" id="GO:0016740">
    <property type="term" value="F:transferase activity"/>
    <property type="evidence" value="ECO:0007669"/>
    <property type="project" value="UniProtKB-KW"/>
</dbReference>
<dbReference type="InterPro" id="IPR056203">
    <property type="entry name" value="Cds6_C"/>
</dbReference>
<gene>
    <name evidence="9" type="ORF">ERS686654_00912</name>
    <name evidence="10" type="ORF">ERS739223_01160</name>
</gene>
<organism evidence="9 11">
    <name type="scientific">Campylobacter hyointestinalis subsp. hyointestinalis</name>
    <dbReference type="NCBI Taxonomy" id="91352"/>
    <lineage>
        <taxon>Bacteria</taxon>
        <taxon>Pseudomonadati</taxon>
        <taxon>Campylobacterota</taxon>
        <taxon>Epsilonproteobacteria</taxon>
        <taxon>Campylobacterales</taxon>
        <taxon>Campylobacteraceae</taxon>
        <taxon>Campylobacter</taxon>
    </lineage>
</organism>
<dbReference type="PANTHER" id="PTHR36699">
    <property type="entry name" value="LD-TRANSPEPTIDASE"/>
    <property type="match status" value="1"/>
</dbReference>
<dbReference type="GO" id="GO:0009252">
    <property type="term" value="P:peptidoglycan biosynthetic process"/>
    <property type="evidence" value="ECO:0007669"/>
    <property type="project" value="UniProtKB-UniPathway"/>
</dbReference>
<protein>
    <submittedName>
        <fullName evidence="9">60 kDa chaperonin (Protein Cpn60; groEL protein)</fullName>
    </submittedName>
</protein>
<keyword evidence="6 7" id="KW-0961">Cell wall biogenesis/degradation</keyword>
<keyword evidence="3" id="KW-0808">Transferase</keyword>
<dbReference type="EMBL" id="FAVB01000002">
    <property type="protein sequence ID" value="CUU77994.1"/>
    <property type="molecule type" value="Genomic_DNA"/>
</dbReference>
<dbReference type="Proteomes" id="UP000052237">
    <property type="component" value="Unassembled WGS sequence"/>
</dbReference>
<dbReference type="InterPro" id="IPR038063">
    <property type="entry name" value="Transpep_catalytic_dom"/>
</dbReference>
<evidence type="ECO:0000313" key="10">
    <source>
        <dbReference type="EMBL" id="CUU85060.1"/>
    </source>
</evidence>
<dbReference type="Gene3D" id="2.40.440.10">
    <property type="entry name" value="L,D-transpeptidase catalytic domain-like"/>
    <property type="match status" value="1"/>
</dbReference>
<dbReference type="InterPro" id="IPR005490">
    <property type="entry name" value="LD_TPept_cat_dom"/>
</dbReference>
<dbReference type="InterPro" id="IPR032710">
    <property type="entry name" value="NTF2-like_dom_sf"/>
</dbReference>
<evidence type="ECO:0000313" key="9">
    <source>
        <dbReference type="EMBL" id="CUU77994.1"/>
    </source>
</evidence>
<dbReference type="AlphaFoldDB" id="A0A0S4SF87"/>
<evidence type="ECO:0000313" key="12">
    <source>
        <dbReference type="Proteomes" id="UP000052245"/>
    </source>
</evidence>
<dbReference type="GO" id="GO:0008360">
    <property type="term" value="P:regulation of cell shape"/>
    <property type="evidence" value="ECO:0007669"/>
    <property type="project" value="UniProtKB-UniRule"/>
</dbReference>
<proteinExistence type="inferred from homology"/>
<evidence type="ECO:0000256" key="5">
    <source>
        <dbReference type="ARBA" id="ARBA00022984"/>
    </source>
</evidence>
<evidence type="ECO:0000256" key="1">
    <source>
        <dbReference type="ARBA" id="ARBA00004752"/>
    </source>
</evidence>
<feature type="active site" description="Proton donor/acceptor" evidence="7">
    <location>
        <position position="155"/>
    </location>
</feature>
<dbReference type="PROSITE" id="PS52029">
    <property type="entry name" value="LD_TPASE"/>
    <property type="match status" value="1"/>
</dbReference>
<accession>A0A9W5ATH7</accession>
<dbReference type="GO" id="GO:0071555">
    <property type="term" value="P:cell wall organization"/>
    <property type="evidence" value="ECO:0007669"/>
    <property type="project" value="UniProtKB-UniRule"/>
</dbReference>
<comment type="similarity">
    <text evidence="2">Belongs to the YkuD family.</text>
</comment>
<evidence type="ECO:0000256" key="3">
    <source>
        <dbReference type="ARBA" id="ARBA00022679"/>
    </source>
</evidence>
<comment type="caution">
    <text evidence="9">The sequence shown here is derived from an EMBL/GenBank/DDBJ whole genome shotgun (WGS) entry which is preliminary data.</text>
</comment>
<sequence>MRKFGLLVLACLSGLFGKDLEQIYLDEGIIAVQNAIESNLQSKNYWEKRIGNMDTKYGYYEDDIFLVVVDKKAKNLSLYDYKDGKLTNKFNNEVLTGLMGDKLVEGDLKTPVGVYEITRRFIPSDNYYGPVAFSLSYPNIYDKVKGRTGGGIWIHGFPMNGNMRIDTYKTKGCVAFENDKIIQFDEILKDNGGMVLINENNVTEASSAQIATIFAELFKWKKAWGDSDVKAYLDFYDKEFLRFDGMKFSDFANMKKSIFSKKEDKFIQFTKFSISPYPSTSEGSFFRVSFKEKYRTATYKFDGIKTLYVKLVGDKMKILVEQ</sequence>
<dbReference type="SUPFAM" id="SSF141523">
    <property type="entry name" value="L,D-transpeptidase catalytic domain-like"/>
    <property type="match status" value="1"/>
</dbReference>
<evidence type="ECO:0000256" key="7">
    <source>
        <dbReference type="PROSITE-ProRule" id="PRU01373"/>
    </source>
</evidence>
<dbReference type="PANTHER" id="PTHR36699:SF1">
    <property type="entry name" value="L,D-TRANSPEPTIDASE YAFK-RELATED"/>
    <property type="match status" value="1"/>
</dbReference>
<evidence type="ECO:0000313" key="11">
    <source>
        <dbReference type="Proteomes" id="UP000052237"/>
    </source>
</evidence>
<dbReference type="Proteomes" id="UP000052245">
    <property type="component" value="Unassembled WGS sequence"/>
</dbReference>
<dbReference type="SUPFAM" id="SSF54427">
    <property type="entry name" value="NTF2-like"/>
    <property type="match status" value="1"/>
</dbReference>
<dbReference type="UniPathway" id="UPA00219"/>
<dbReference type="Pfam" id="PF03734">
    <property type="entry name" value="YkuD"/>
    <property type="match status" value="1"/>
</dbReference>
<keyword evidence="4 7" id="KW-0133">Cell shape</keyword>
<reference evidence="11 12" key="1">
    <citation type="submission" date="2015-11" db="EMBL/GenBank/DDBJ databases">
        <authorList>
            <consortium name="Pathogen Informatics"/>
        </authorList>
    </citation>
    <scope>NUCLEOTIDE SEQUENCE [LARGE SCALE GENOMIC DNA]</scope>
    <source>
        <strain evidence="9 11">006A-0059</strain>
        <strain evidence="10 12">007A-0283</strain>
    </source>
</reference>